<dbReference type="Gene3D" id="3.40.50.300">
    <property type="entry name" value="P-loop containing nucleotide triphosphate hydrolases"/>
    <property type="match status" value="1"/>
</dbReference>
<feature type="domain" description="APS kinase" evidence="2">
    <location>
        <begin position="27"/>
        <end position="66"/>
    </location>
</feature>
<evidence type="ECO:0000259" key="2">
    <source>
        <dbReference type="Pfam" id="PF01583"/>
    </source>
</evidence>
<proteinExistence type="predicted"/>
<reference evidence="3" key="2">
    <citation type="journal article" date="2011" name="Microb. Ecol.">
        <title>Taxonomic and Functional Metagenomic Profiling of the Microbial Community in the Anoxic Sediment of a Sub-saline Shallow Lake (Laguna de Carrizo, Central Spain).</title>
        <authorList>
            <person name="Ferrer M."/>
            <person name="Guazzaroni M.E."/>
            <person name="Richter M."/>
            <person name="Garcia-Salamanca A."/>
            <person name="Yarza P."/>
            <person name="Suarez-Suarez A."/>
            <person name="Solano J."/>
            <person name="Alcaide M."/>
            <person name="van Dillewijn P."/>
            <person name="Molina-Henares M.A."/>
            <person name="Lopez-Cortes N."/>
            <person name="Al-Ramahi Y."/>
            <person name="Guerrero C."/>
            <person name="Acosta A."/>
            <person name="de Eugenio L.I."/>
            <person name="Martinez V."/>
            <person name="Marques S."/>
            <person name="Rojo F."/>
            <person name="Santero E."/>
            <person name="Genilloud O."/>
            <person name="Perez-Perez J."/>
            <person name="Rossello-Mora R."/>
            <person name="Ramos J.L."/>
        </authorList>
    </citation>
    <scope>NUCLEOTIDE SEQUENCE</scope>
</reference>
<dbReference type="Pfam" id="PF01583">
    <property type="entry name" value="APS_kinase"/>
    <property type="match status" value="1"/>
</dbReference>
<keyword evidence="3" id="KW-0418">Kinase</keyword>
<gene>
    <name evidence="3" type="primary">cysC</name>
    <name evidence="3" type="ORF">LDC_1961</name>
</gene>
<comment type="caution">
    <text evidence="3">The sequence shown here is derived from an EMBL/GenBank/DDBJ whole genome shotgun (WGS) entry which is preliminary data.</text>
</comment>
<dbReference type="EC" id="2.7.1.25" evidence="3"/>
<keyword evidence="1 3" id="KW-0808">Transferase</keyword>
<evidence type="ECO:0000313" key="3">
    <source>
        <dbReference type="EMBL" id="EFK96022.1"/>
    </source>
</evidence>
<evidence type="ECO:0000256" key="1">
    <source>
        <dbReference type="ARBA" id="ARBA00022679"/>
    </source>
</evidence>
<accession>D9PK96</accession>
<name>D9PK96_9ZZZZ</name>
<sequence length="66" mass="7331">MTPASKNVTWFDGYLTRDQREALHGHKGAAVWFPGLSASGKSTIAHYLEQMLYGEKCSTYSFDGDT</sequence>
<dbReference type="AlphaFoldDB" id="D9PK96"/>
<reference evidence="3" key="1">
    <citation type="submission" date="2010-07" db="EMBL/GenBank/DDBJ databases">
        <authorList>
            <consortium name="CONSOLIDER consortium CSD2007-00005"/>
            <person name="Guazzaroni M.-E."/>
            <person name="Richter M."/>
            <person name="Garcia-Salamanca A."/>
            <person name="Yarza P."/>
            <person name="Ferrer M."/>
        </authorList>
    </citation>
    <scope>NUCLEOTIDE SEQUENCE</scope>
</reference>
<protein>
    <submittedName>
        <fullName evidence="3">Adenylyl-sulfate kinase</fullName>
        <ecNumber evidence="3">2.7.1.25</ecNumber>
    </submittedName>
</protein>
<dbReference type="GO" id="GO:0004020">
    <property type="term" value="F:adenylylsulfate kinase activity"/>
    <property type="evidence" value="ECO:0007669"/>
    <property type="project" value="UniProtKB-EC"/>
</dbReference>
<dbReference type="SUPFAM" id="SSF52540">
    <property type="entry name" value="P-loop containing nucleoside triphosphate hydrolases"/>
    <property type="match status" value="1"/>
</dbReference>
<dbReference type="InterPro" id="IPR027417">
    <property type="entry name" value="P-loop_NTPase"/>
</dbReference>
<organism evidence="3">
    <name type="scientific">sediment metagenome</name>
    <dbReference type="NCBI Taxonomy" id="749907"/>
    <lineage>
        <taxon>unclassified sequences</taxon>
        <taxon>metagenomes</taxon>
        <taxon>ecological metagenomes</taxon>
    </lineage>
</organism>
<dbReference type="EMBL" id="ADZX01000588">
    <property type="protein sequence ID" value="EFK96022.1"/>
    <property type="molecule type" value="Genomic_DNA"/>
</dbReference>
<dbReference type="InterPro" id="IPR059117">
    <property type="entry name" value="APS_kinase_dom"/>
</dbReference>